<keyword evidence="12" id="KW-1185">Reference proteome</keyword>
<dbReference type="PANTHER" id="PTHR35011:SF2">
    <property type="entry name" value="2,3-DIKETO-L-GULONATE TRAP TRANSPORTER SMALL PERMEASE PROTEIN YIAM"/>
    <property type="match status" value="1"/>
</dbReference>
<dbReference type="Proteomes" id="UP000071641">
    <property type="component" value="Unassembled WGS sequence"/>
</dbReference>
<dbReference type="EMBL" id="FIZX01000002">
    <property type="protein sequence ID" value="CZF82565.1"/>
    <property type="molecule type" value="Genomic_DNA"/>
</dbReference>
<keyword evidence="4 9" id="KW-0997">Cell inner membrane</keyword>
<gene>
    <name evidence="11" type="primary">siaT_21</name>
    <name evidence="11" type="ORF">GCE9029_03303</name>
</gene>
<feature type="transmembrane region" description="Helical" evidence="9">
    <location>
        <begin position="47"/>
        <end position="64"/>
    </location>
</feature>
<evidence type="ECO:0000313" key="11">
    <source>
        <dbReference type="EMBL" id="CZF82565.1"/>
    </source>
</evidence>
<keyword evidence="7 9" id="KW-0472">Membrane</keyword>
<evidence type="ECO:0000256" key="1">
    <source>
        <dbReference type="ARBA" id="ARBA00004429"/>
    </source>
</evidence>
<accession>A0A128F7T3</accession>
<reference evidence="12" key="1">
    <citation type="submission" date="2016-02" db="EMBL/GenBank/DDBJ databases">
        <authorList>
            <person name="Rodrigo-Torres Lidia"/>
            <person name="Arahal R.David."/>
        </authorList>
    </citation>
    <scope>NUCLEOTIDE SEQUENCE [LARGE SCALE GENOMIC DNA]</scope>
    <source>
        <strain evidence="12">CECT 9029</strain>
    </source>
</reference>
<feature type="domain" description="Tripartite ATP-independent periplasmic transporters DctQ component" evidence="10">
    <location>
        <begin position="23"/>
        <end position="154"/>
    </location>
</feature>
<dbReference type="InterPro" id="IPR007387">
    <property type="entry name" value="TRAP_DctQ"/>
</dbReference>
<keyword evidence="2 9" id="KW-0813">Transport</keyword>
<keyword evidence="6 9" id="KW-1133">Transmembrane helix</keyword>
<evidence type="ECO:0000256" key="9">
    <source>
        <dbReference type="RuleBase" id="RU369079"/>
    </source>
</evidence>
<evidence type="ECO:0000256" key="8">
    <source>
        <dbReference type="ARBA" id="ARBA00038436"/>
    </source>
</evidence>
<organism evidence="11 12">
    <name type="scientific">Grimontia celer</name>
    <dbReference type="NCBI Taxonomy" id="1796497"/>
    <lineage>
        <taxon>Bacteria</taxon>
        <taxon>Pseudomonadati</taxon>
        <taxon>Pseudomonadota</taxon>
        <taxon>Gammaproteobacteria</taxon>
        <taxon>Vibrionales</taxon>
        <taxon>Vibrionaceae</taxon>
        <taxon>Grimontia</taxon>
    </lineage>
</organism>
<proteinExistence type="inferred from homology"/>
<evidence type="ECO:0000256" key="7">
    <source>
        <dbReference type="ARBA" id="ARBA00023136"/>
    </source>
</evidence>
<dbReference type="OrthoDB" id="9814265at2"/>
<comment type="function">
    <text evidence="9">Part of the tripartite ATP-independent periplasmic (TRAP) transport system.</text>
</comment>
<name>A0A128F7T3_9GAMM</name>
<evidence type="ECO:0000256" key="6">
    <source>
        <dbReference type="ARBA" id="ARBA00022989"/>
    </source>
</evidence>
<dbReference type="Pfam" id="PF04290">
    <property type="entry name" value="DctQ"/>
    <property type="match status" value="1"/>
</dbReference>
<comment type="similarity">
    <text evidence="8 9">Belongs to the TRAP transporter small permease family.</text>
</comment>
<feature type="transmembrane region" description="Helical" evidence="9">
    <location>
        <begin position="85"/>
        <end position="107"/>
    </location>
</feature>
<dbReference type="GO" id="GO:0015740">
    <property type="term" value="P:C4-dicarboxylate transport"/>
    <property type="evidence" value="ECO:0007669"/>
    <property type="project" value="TreeGrafter"/>
</dbReference>
<feature type="transmembrane region" description="Helical" evidence="9">
    <location>
        <begin position="14"/>
        <end position="35"/>
    </location>
</feature>
<comment type="subunit">
    <text evidence="9">The complex comprises the extracytoplasmic solute receptor protein and the two transmembrane proteins.</text>
</comment>
<dbReference type="PANTHER" id="PTHR35011">
    <property type="entry name" value="2,3-DIKETO-L-GULONATE TRAP TRANSPORTER SMALL PERMEASE PROTEIN YIAM"/>
    <property type="match status" value="1"/>
</dbReference>
<comment type="subcellular location">
    <subcellularLocation>
        <location evidence="1 9">Cell inner membrane</location>
        <topology evidence="1 9">Multi-pass membrane protein</topology>
    </subcellularLocation>
</comment>
<protein>
    <recommendedName>
        <fullName evidence="9">TRAP transporter small permease protein</fullName>
    </recommendedName>
</protein>
<keyword evidence="3" id="KW-1003">Cell membrane</keyword>
<dbReference type="STRING" id="1796497.GCE9029_03303"/>
<dbReference type="AlphaFoldDB" id="A0A128F7T3"/>
<sequence length="170" mass="19543">MNFLKQIDENGERWLLLFFYTTIVITIAMEVLRRFVFSYSSIWGEEVARYAFIYLAWVGASAAVKERAHIRIDVLLHYLPNRGKAAIYLLGDVATLVVALFALYWSIHPIEISLKFGSVTHGLGISQAWFLAAVPLGFSMMIFRLMQSMRRDIRSLTRNTPVFEGNKLFD</sequence>
<dbReference type="GO" id="GO:0022857">
    <property type="term" value="F:transmembrane transporter activity"/>
    <property type="evidence" value="ECO:0007669"/>
    <property type="project" value="UniProtKB-UniRule"/>
</dbReference>
<evidence type="ECO:0000313" key="12">
    <source>
        <dbReference type="Proteomes" id="UP000071641"/>
    </source>
</evidence>
<dbReference type="GO" id="GO:0005886">
    <property type="term" value="C:plasma membrane"/>
    <property type="evidence" value="ECO:0007669"/>
    <property type="project" value="UniProtKB-SubCell"/>
</dbReference>
<evidence type="ECO:0000256" key="2">
    <source>
        <dbReference type="ARBA" id="ARBA00022448"/>
    </source>
</evidence>
<keyword evidence="5 9" id="KW-0812">Transmembrane</keyword>
<evidence type="ECO:0000256" key="4">
    <source>
        <dbReference type="ARBA" id="ARBA00022519"/>
    </source>
</evidence>
<dbReference type="InterPro" id="IPR055348">
    <property type="entry name" value="DctQ"/>
</dbReference>
<evidence type="ECO:0000259" key="10">
    <source>
        <dbReference type="Pfam" id="PF04290"/>
    </source>
</evidence>
<evidence type="ECO:0000256" key="3">
    <source>
        <dbReference type="ARBA" id="ARBA00022475"/>
    </source>
</evidence>
<dbReference type="RefSeq" id="WP_062664806.1">
    <property type="nucleotide sequence ID" value="NZ_FIZX01000002.1"/>
</dbReference>
<feature type="transmembrane region" description="Helical" evidence="9">
    <location>
        <begin position="127"/>
        <end position="146"/>
    </location>
</feature>
<evidence type="ECO:0000256" key="5">
    <source>
        <dbReference type="ARBA" id="ARBA00022692"/>
    </source>
</evidence>